<proteinExistence type="predicted"/>
<dbReference type="RefSeq" id="WP_129974853.1">
    <property type="nucleotide sequence ID" value="NZ_JAFIKS010000006.1"/>
</dbReference>
<dbReference type="PANTHER" id="PTHR41244:SF1">
    <property type="entry name" value="GLYCOSYLTRANSFERASE"/>
    <property type="match status" value="1"/>
</dbReference>
<evidence type="ECO:0000313" key="2">
    <source>
        <dbReference type="Proteomes" id="UP000452293"/>
    </source>
</evidence>
<dbReference type="Pfam" id="PF14307">
    <property type="entry name" value="Glyco_tran_WbsX"/>
    <property type="match status" value="1"/>
</dbReference>
<keyword evidence="2" id="KW-1185">Reference proteome</keyword>
<gene>
    <name evidence="1" type="ORF">GT718_07005</name>
</gene>
<name>A0ABW9X506_9FIRM</name>
<dbReference type="PANTHER" id="PTHR41244">
    <property type="entry name" value="RHAMNAN SYNTHESIS F"/>
    <property type="match status" value="1"/>
</dbReference>
<protein>
    <submittedName>
        <fullName evidence="1">Glycosyl transferase</fullName>
    </submittedName>
</protein>
<reference evidence="1 2" key="1">
    <citation type="journal article" date="2019" name="Nat. Med.">
        <title>A library of human gut bacterial isolates paired with longitudinal multiomics data enables mechanistic microbiome research.</title>
        <authorList>
            <person name="Poyet M."/>
            <person name="Groussin M."/>
            <person name="Gibbons S.M."/>
            <person name="Avila-Pacheco J."/>
            <person name="Jiang X."/>
            <person name="Kearney S.M."/>
            <person name="Perrotta A.R."/>
            <person name="Berdy B."/>
            <person name="Zhao S."/>
            <person name="Lieberman T.D."/>
            <person name="Swanson P.K."/>
            <person name="Smith M."/>
            <person name="Roesemann S."/>
            <person name="Alexander J.E."/>
            <person name="Rich S.A."/>
            <person name="Livny J."/>
            <person name="Vlamakis H."/>
            <person name="Clish C."/>
            <person name="Bullock K."/>
            <person name="Deik A."/>
            <person name="Scott J."/>
            <person name="Pierce K.A."/>
            <person name="Xavier R.J."/>
            <person name="Alm E.J."/>
        </authorList>
    </citation>
    <scope>NUCLEOTIDE SEQUENCE [LARGE SCALE GENOMIC DNA]</scope>
    <source>
        <strain evidence="1 2">BIOML-A1</strain>
    </source>
</reference>
<dbReference type="EMBL" id="WWVW01000011">
    <property type="protein sequence ID" value="MZL77111.1"/>
    <property type="molecule type" value="Genomic_DNA"/>
</dbReference>
<dbReference type="Gene3D" id="3.20.20.80">
    <property type="entry name" value="Glycosidases"/>
    <property type="match status" value="1"/>
</dbReference>
<keyword evidence="1" id="KW-0808">Transferase</keyword>
<dbReference type="Proteomes" id="UP000452293">
    <property type="component" value="Unassembled WGS sequence"/>
</dbReference>
<accession>A0ABW9X506</accession>
<dbReference type="GO" id="GO:0016740">
    <property type="term" value="F:transferase activity"/>
    <property type="evidence" value="ECO:0007669"/>
    <property type="project" value="UniProtKB-KW"/>
</dbReference>
<comment type="caution">
    <text evidence="1">The sequence shown here is derived from an EMBL/GenBank/DDBJ whole genome shotgun (WGS) entry which is preliminary data.</text>
</comment>
<dbReference type="CDD" id="cd11579">
    <property type="entry name" value="Glyco_tran_WbsX"/>
    <property type="match status" value="1"/>
</dbReference>
<evidence type="ECO:0000313" key="1">
    <source>
        <dbReference type="EMBL" id="MZL77111.1"/>
    </source>
</evidence>
<sequence length="371" mass="43844">MSNDVKILAMYLPQFHEVPENSKFWGKGFTDWVSVKKASPLFKGHKQPQIPLNNNYYDLSKKETIAWQIDLAKKYGVYGFGIYHYWFSKDKQLLTKPAEIILSNKDLDIPFFFAWDNASWRRTWSKFRGNAWAPLEDEGKNTKESSILIEYKLGKEEDWKIHFEYLLNYFKDERYIKVNGKPLFEIFNYSEDIYKMHQYWDKLARENGFKGIEILYKKSPLYKLPIKCTNFCYEPQNSGWGAGWKIWSFKILSILGLVGKKGPLKYDFDKIWKDLIKNAKKRTKSNEWHGAFVSYDDTPRRGKKGRIITGGSSEKFELYLKQLVSICKEQDKEFILLTAWNEWGEGAVLEPSKEDGFKYLEAIYRVVNNNE</sequence>
<dbReference type="InterPro" id="IPR032719">
    <property type="entry name" value="WbsX"/>
</dbReference>
<organism evidence="1 2">
    <name type="scientific">Blautia massiliensis</name>
    <name type="common">ex Durand et al. 2017</name>
    <dbReference type="NCBI Taxonomy" id="1737424"/>
    <lineage>
        <taxon>Bacteria</taxon>
        <taxon>Bacillati</taxon>
        <taxon>Bacillota</taxon>
        <taxon>Clostridia</taxon>
        <taxon>Lachnospirales</taxon>
        <taxon>Lachnospiraceae</taxon>
        <taxon>Blautia</taxon>
    </lineage>
</organism>